<proteinExistence type="predicted"/>
<dbReference type="Proteomes" id="UP001157006">
    <property type="component" value="Chromosome 2"/>
</dbReference>
<name>A0AAV0ZIX8_VICFA</name>
<protein>
    <submittedName>
        <fullName evidence="1">Uncharacterized protein</fullName>
    </submittedName>
</protein>
<sequence>MLLSRIEVAGMVSEIRREVISFFSNHFKEPLVDQPNLDVVVFHTFSSEDSVTLTTPFILIEINQTVAHCEGNKSFGPDGFNILIFYMILTPS</sequence>
<organism evidence="1 2">
    <name type="scientific">Vicia faba</name>
    <name type="common">Broad bean</name>
    <name type="synonym">Faba vulgaris</name>
    <dbReference type="NCBI Taxonomy" id="3906"/>
    <lineage>
        <taxon>Eukaryota</taxon>
        <taxon>Viridiplantae</taxon>
        <taxon>Streptophyta</taxon>
        <taxon>Embryophyta</taxon>
        <taxon>Tracheophyta</taxon>
        <taxon>Spermatophyta</taxon>
        <taxon>Magnoliopsida</taxon>
        <taxon>eudicotyledons</taxon>
        <taxon>Gunneridae</taxon>
        <taxon>Pentapetalae</taxon>
        <taxon>rosids</taxon>
        <taxon>fabids</taxon>
        <taxon>Fabales</taxon>
        <taxon>Fabaceae</taxon>
        <taxon>Papilionoideae</taxon>
        <taxon>50 kb inversion clade</taxon>
        <taxon>NPAAA clade</taxon>
        <taxon>Hologalegina</taxon>
        <taxon>IRL clade</taxon>
        <taxon>Fabeae</taxon>
        <taxon>Vicia</taxon>
    </lineage>
</organism>
<dbReference type="EMBL" id="OX451737">
    <property type="protein sequence ID" value="CAI8596340.1"/>
    <property type="molecule type" value="Genomic_DNA"/>
</dbReference>
<gene>
    <name evidence="1" type="ORF">VFH_II030400</name>
</gene>
<dbReference type="AlphaFoldDB" id="A0AAV0ZIX8"/>
<accession>A0AAV0ZIX8</accession>
<reference evidence="1 2" key="1">
    <citation type="submission" date="2023-01" db="EMBL/GenBank/DDBJ databases">
        <authorList>
            <person name="Kreplak J."/>
        </authorList>
    </citation>
    <scope>NUCLEOTIDE SEQUENCE [LARGE SCALE GENOMIC DNA]</scope>
</reference>
<evidence type="ECO:0000313" key="2">
    <source>
        <dbReference type="Proteomes" id="UP001157006"/>
    </source>
</evidence>
<keyword evidence="2" id="KW-1185">Reference proteome</keyword>
<evidence type="ECO:0000313" key="1">
    <source>
        <dbReference type="EMBL" id="CAI8596340.1"/>
    </source>
</evidence>